<dbReference type="Gene3D" id="3.40.50.12080">
    <property type="match status" value="1"/>
</dbReference>
<sequence length="306" mass="35183">MPRIAVVGNCQALGVAEVLKYLLPNSFIKQSISWEIQNWISSYEDFVRDLATFDHVFVQDVAFGNFPGANLERLRQDLPNIVEFPIIVFPAFHPDLVYVSNKKKENSNFILSPIGPYNSAIALYAYKRDYTVIEALNLFKENVYKRLGYFDFWDSSTDALLANGKRLGFDLTENLARWSREGCFMHSINHAKLIVLADIAQLLLDKVGIRARQNNWKDYVVDPAQMDAIWPVYTEVASKFAFNGSYIFKKPNYALKENTQFFTLDTFVSKSFESYKHFPKTDLLCERVDQWLADESLAAFLDKAAM</sequence>
<evidence type="ECO:0000313" key="2">
    <source>
        <dbReference type="EMBL" id="MEW9305783.1"/>
    </source>
</evidence>
<feature type="domain" description="Polysaccharide biosynthesis enzyme WcbI" evidence="1">
    <location>
        <begin position="4"/>
        <end position="211"/>
    </location>
</feature>
<dbReference type="RefSeq" id="WP_367623725.1">
    <property type="nucleotide sequence ID" value="NZ_JBFNQD010000002.1"/>
</dbReference>
<protein>
    <submittedName>
        <fullName evidence="2">WcbI family polysaccharide biosynthesis putative acetyltransferase</fullName>
    </submittedName>
</protein>
<reference evidence="2 3" key="1">
    <citation type="submission" date="2024-07" db="EMBL/GenBank/DDBJ databases">
        <title>Description of Labrys sedimenti sp. nov., isolated from a diclofenac-degrading enrichment culture.</title>
        <authorList>
            <person name="Tancsics A."/>
            <person name="Csepanyi A."/>
        </authorList>
    </citation>
    <scope>NUCLEOTIDE SEQUENCE [LARGE SCALE GENOMIC DNA]</scope>
    <source>
        <strain evidence="2 3">LMG 23578</strain>
    </source>
</reference>
<dbReference type="EMBL" id="JBFNQD010000002">
    <property type="protein sequence ID" value="MEW9305783.1"/>
    <property type="molecule type" value="Genomic_DNA"/>
</dbReference>
<evidence type="ECO:0000259" key="1">
    <source>
        <dbReference type="Pfam" id="PF18588"/>
    </source>
</evidence>
<name>A0ABV3PKP6_9HYPH</name>
<evidence type="ECO:0000313" key="3">
    <source>
        <dbReference type="Proteomes" id="UP001555786"/>
    </source>
</evidence>
<comment type="caution">
    <text evidence="2">The sequence shown here is derived from an EMBL/GenBank/DDBJ whole genome shotgun (WGS) entry which is preliminary data.</text>
</comment>
<dbReference type="Proteomes" id="UP001555786">
    <property type="component" value="Unassembled WGS sequence"/>
</dbReference>
<proteinExistence type="predicted"/>
<accession>A0ABV3PKP6</accession>
<organism evidence="2 3">
    <name type="scientific">Labrys neptuniae</name>
    <dbReference type="NCBI Taxonomy" id="376174"/>
    <lineage>
        <taxon>Bacteria</taxon>
        <taxon>Pseudomonadati</taxon>
        <taxon>Pseudomonadota</taxon>
        <taxon>Alphaproteobacteria</taxon>
        <taxon>Hyphomicrobiales</taxon>
        <taxon>Xanthobacteraceae</taxon>
        <taxon>Labrys</taxon>
    </lineage>
</organism>
<dbReference type="InterPro" id="IPR041307">
    <property type="entry name" value="WcbI"/>
</dbReference>
<keyword evidence="3" id="KW-1185">Reference proteome</keyword>
<gene>
    <name evidence="2" type="ORF">ABXS05_09570</name>
</gene>
<dbReference type="Pfam" id="PF18588">
    <property type="entry name" value="WcbI"/>
    <property type="match status" value="1"/>
</dbReference>